<evidence type="ECO:0000313" key="3">
    <source>
        <dbReference type="Proteomes" id="UP000199046"/>
    </source>
</evidence>
<dbReference type="RefSeq" id="WP_139215248.1">
    <property type="nucleotide sequence ID" value="NZ_FOLY01000002.1"/>
</dbReference>
<sequence>MDFLHNIAVIGAGMAGLTAARALQQAGKSVQVFDKGRRPGGRMSTRANAYGLFDLGAQYFSVRDSEFARFIETFEQRGVVTRWPGVMAHIDSGRWQTRQPEHPRYSGTPSMVTLTEAMAAPLEVHSQVRITSLSHESSQWVLRDQEERVWPGFDHVIVAIPAPQARELLGSETALRWALPEMSSCWSTWVRFNTPLSMPAGVDTWDGVSFDDSPVLRWAARNQTRPGRSEGERLTLLARDDWSDRYLERDPVEIADDMVSAFRACYPEALPAVEAQGAHRWRYAQPRAPIEKGPGYRLDEEMNLSLCGDWCIDGRVEAAWQSGHRLAQALCHL</sequence>
<feature type="domain" description="Amine oxidase" evidence="1">
    <location>
        <begin position="111"/>
        <end position="330"/>
    </location>
</feature>
<keyword evidence="3" id="KW-1185">Reference proteome</keyword>
<evidence type="ECO:0000259" key="1">
    <source>
        <dbReference type="Pfam" id="PF01593"/>
    </source>
</evidence>
<dbReference type="EMBL" id="FOLY01000002">
    <property type="protein sequence ID" value="SFC24477.1"/>
    <property type="molecule type" value="Genomic_DNA"/>
</dbReference>
<gene>
    <name evidence="2" type="ORF">SAMN05421848_0736</name>
</gene>
<dbReference type="AlphaFoldDB" id="A0A1I1HK76"/>
<protein>
    <recommendedName>
        <fullName evidence="1">Amine oxidase domain-containing protein</fullName>
    </recommendedName>
</protein>
<dbReference type="Pfam" id="PF01593">
    <property type="entry name" value="Amino_oxidase"/>
    <property type="match status" value="1"/>
</dbReference>
<dbReference type="OrthoDB" id="5792777at2"/>
<dbReference type="PRINTS" id="PR00419">
    <property type="entry name" value="ADXRDTASE"/>
</dbReference>
<dbReference type="Gene3D" id="3.90.660.10">
    <property type="match status" value="1"/>
</dbReference>
<dbReference type="Pfam" id="PF13450">
    <property type="entry name" value="NAD_binding_8"/>
    <property type="match status" value="1"/>
</dbReference>
<name>A0A1I1HK76_9GAMM</name>
<dbReference type="GO" id="GO:0016491">
    <property type="term" value="F:oxidoreductase activity"/>
    <property type="evidence" value="ECO:0007669"/>
    <property type="project" value="InterPro"/>
</dbReference>
<dbReference type="SUPFAM" id="SSF51905">
    <property type="entry name" value="FAD/NAD(P)-binding domain"/>
    <property type="match status" value="1"/>
</dbReference>
<dbReference type="PANTHER" id="PTHR16128">
    <property type="entry name" value="FAD/NAD(P)-BINDING OXIDOREDUCTASE FAMILY PROTEIN"/>
    <property type="match status" value="1"/>
</dbReference>
<accession>A0A1I1HK76</accession>
<dbReference type="PANTHER" id="PTHR16128:SF5">
    <property type="entry name" value="FAD_NAD(P)-BINDING OXIDOREDUCTASE FAMILY PROTEIN"/>
    <property type="match status" value="1"/>
</dbReference>
<dbReference type="InterPro" id="IPR002937">
    <property type="entry name" value="Amino_oxidase"/>
</dbReference>
<dbReference type="STRING" id="402385.SAMN05421848_0736"/>
<dbReference type="Gene3D" id="3.50.50.60">
    <property type="entry name" value="FAD/NAD(P)-binding domain"/>
    <property type="match status" value="1"/>
</dbReference>
<dbReference type="InterPro" id="IPR036188">
    <property type="entry name" value="FAD/NAD-bd_sf"/>
</dbReference>
<reference evidence="3" key="1">
    <citation type="submission" date="2016-10" db="EMBL/GenBank/DDBJ databases">
        <authorList>
            <person name="Varghese N."/>
            <person name="Submissions S."/>
        </authorList>
    </citation>
    <scope>NUCLEOTIDE SEQUENCE [LARGE SCALE GENOMIC DNA]</scope>
    <source>
        <strain evidence="3">DSM 23439</strain>
    </source>
</reference>
<organism evidence="2 3">
    <name type="scientific">Kushneria avicenniae</name>
    <dbReference type="NCBI Taxonomy" id="402385"/>
    <lineage>
        <taxon>Bacteria</taxon>
        <taxon>Pseudomonadati</taxon>
        <taxon>Pseudomonadota</taxon>
        <taxon>Gammaproteobacteria</taxon>
        <taxon>Oceanospirillales</taxon>
        <taxon>Halomonadaceae</taxon>
        <taxon>Kushneria</taxon>
    </lineage>
</organism>
<evidence type="ECO:0000313" key="2">
    <source>
        <dbReference type="EMBL" id="SFC24477.1"/>
    </source>
</evidence>
<proteinExistence type="predicted"/>
<dbReference type="Proteomes" id="UP000199046">
    <property type="component" value="Unassembled WGS sequence"/>
</dbReference>